<reference evidence="1" key="1">
    <citation type="submission" date="2020-05" db="EMBL/GenBank/DDBJ databases">
        <title>WGS assembly of Panicum virgatum.</title>
        <authorList>
            <person name="Lovell J.T."/>
            <person name="Jenkins J."/>
            <person name="Shu S."/>
            <person name="Juenger T.E."/>
            <person name="Schmutz J."/>
        </authorList>
    </citation>
    <scope>NUCLEOTIDE SEQUENCE</scope>
    <source>
        <strain evidence="1">AP13</strain>
    </source>
</reference>
<sequence length="287" mass="32237">MENPQFIFPTQGQSKLTMEDIDIVLNRPPLFVLFSSDQGLGNKEIEEPIEMPSAHQTRRQRVPPGERQNHLVCRNLLFEATIGRKYLGPPDAANEIPDVVNAPTQSSVINTGATDPKQAQHANPQTQESVVGASIVEDEVVDDDVVFEEDEEEDEGYLFAGQEQEDEVDVEINLDDEDNGVLDVLDPYDKVYANVPAETHKLEAVNNCEQCNAKKVEYETLGFCCRNGQIRLSTPDTPPELMRLWTASDADTRHFRSNIRFFNGHFSFTSLYCNLDRMTASMRNGGV</sequence>
<accession>A0A8T0RM98</accession>
<keyword evidence="2" id="KW-1185">Reference proteome</keyword>
<evidence type="ECO:0000313" key="2">
    <source>
        <dbReference type="Proteomes" id="UP000823388"/>
    </source>
</evidence>
<dbReference type="Proteomes" id="UP000823388">
    <property type="component" value="Chromosome 5N"/>
</dbReference>
<organism evidence="1 2">
    <name type="scientific">Panicum virgatum</name>
    <name type="common">Blackwell switchgrass</name>
    <dbReference type="NCBI Taxonomy" id="38727"/>
    <lineage>
        <taxon>Eukaryota</taxon>
        <taxon>Viridiplantae</taxon>
        <taxon>Streptophyta</taxon>
        <taxon>Embryophyta</taxon>
        <taxon>Tracheophyta</taxon>
        <taxon>Spermatophyta</taxon>
        <taxon>Magnoliopsida</taxon>
        <taxon>Liliopsida</taxon>
        <taxon>Poales</taxon>
        <taxon>Poaceae</taxon>
        <taxon>PACMAD clade</taxon>
        <taxon>Panicoideae</taxon>
        <taxon>Panicodae</taxon>
        <taxon>Paniceae</taxon>
        <taxon>Panicinae</taxon>
        <taxon>Panicum</taxon>
        <taxon>Panicum sect. Hiantes</taxon>
    </lineage>
</organism>
<evidence type="ECO:0000313" key="1">
    <source>
        <dbReference type="EMBL" id="KAG2585998.1"/>
    </source>
</evidence>
<protein>
    <submittedName>
        <fullName evidence="1">Uncharacterized protein</fullName>
    </submittedName>
</protein>
<dbReference type="EMBL" id="CM029046">
    <property type="protein sequence ID" value="KAG2585998.1"/>
    <property type="molecule type" value="Genomic_DNA"/>
</dbReference>
<gene>
    <name evidence="1" type="ORF">PVAP13_5NG005508</name>
</gene>
<comment type="caution">
    <text evidence="1">The sequence shown here is derived from an EMBL/GenBank/DDBJ whole genome shotgun (WGS) entry which is preliminary data.</text>
</comment>
<dbReference type="AlphaFoldDB" id="A0A8T0RM98"/>
<proteinExistence type="predicted"/>
<name>A0A8T0RM98_PANVG</name>